<dbReference type="InterPro" id="IPR046362">
    <property type="entry name" value="Zw10/DSL1_C_sf"/>
</dbReference>
<dbReference type="GO" id="GO:0005737">
    <property type="term" value="C:cytoplasm"/>
    <property type="evidence" value="ECO:0007669"/>
    <property type="project" value="GOC"/>
</dbReference>
<accession>A0AAW2T6U6</accession>
<dbReference type="EMBL" id="JACGWJ010000009">
    <property type="protein sequence ID" value="KAL0400159.1"/>
    <property type="molecule type" value="Genomic_DNA"/>
</dbReference>
<dbReference type="PANTHER" id="PTHR12205">
    <property type="entry name" value="CENTROMERE/KINETOCHORE PROTEIN ZW10"/>
    <property type="match status" value="1"/>
</dbReference>
<dbReference type="GO" id="GO:1990423">
    <property type="term" value="C:RZZ complex"/>
    <property type="evidence" value="ECO:0007669"/>
    <property type="project" value="TreeGrafter"/>
</dbReference>
<dbReference type="AlphaFoldDB" id="A0AAW2T6U6"/>
<evidence type="ECO:0000313" key="2">
    <source>
        <dbReference type="EMBL" id="KAL0400159.1"/>
    </source>
</evidence>
<dbReference type="Pfam" id="PF22766">
    <property type="entry name" value="ZW10_C2"/>
    <property type="match status" value="1"/>
</dbReference>
<dbReference type="GO" id="GO:0006888">
    <property type="term" value="P:endoplasmic reticulum to Golgi vesicle-mediated transport"/>
    <property type="evidence" value="ECO:0007669"/>
    <property type="project" value="TreeGrafter"/>
</dbReference>
<evidence type="ECO:0000259" key="1">
    <source>
        <dbReference type="Pfam" id="PF22766"/>
    </source>
</evidence>
<dbReference type="Gene3D" id="1.10.357.150">
    <property type="match status" value="1"/>
</dbReference>
<feature type="domain" description="ZW10 C-terminal helical" evidence="1">
    <location>
        <begin position="41"/>
        <end position="100"/>
    </location>
</feature>
<reference evidence="2" key="2">
    <citation type="journal article" date="2024" name="Plant">
        <title>Genomic evolution and insights into agronomic trait innovations of Sesamum species.</title>
        <authorList>
            <person name="Miao H."/>
            <person name="Wang L."/>
            <person name="Qu L."/>
            <person name="Liu H."/>
            <person name="Sun Y."/>
            <person name="Le M."/>
            <person name="Wang Q."/>
            <person name="Wei S."/>
            <person name="Zheng Y."/>
            <person name="Lin W."/>
            <person name="Duan Y."/>
            <person name="Cao H."/>
            <person name="Xiong S."/>
            <person name="Wang X."/>
            <person name="Wei L."/>
            <person name="Li C."/>
            <person name="Ma Q."/>
            <person name="Ju M."/>
            <person name="Zhao R."/>
            <person name="Li G."/>
            <person name="Mu C."/>
            <person name="Tian Q."/>
            <person name="Mei H."/>
            <person name="Zhang T."/>
            <person name="Gao T."/>
            <person name="Zhang H."/>
        </authorList>
    </citation>
    <scope>NUCLEOTIDE SEQUENCE</scope>
    <source>
        <strain evidence="2">G02</strain>
    </source>
</reference>
<dbReference type="GO" id="GO:0007094">
    <property type="term" value="P:mitotic spindle assembly checkpoint signaling"/>
    <property type="evidence" value="ECO:0007669"/>
    <property type="project" value="TreeGrafter"/>
</dbReference>
<proteinExistence type="predicted"/>
<organism evidence="2">
    <name type="scientific">Sesamum radiatum</name>
    <name type="common">Black benniseed</name>
    <dbReference type="NCBI Taxonomy" id="300843"/>
    <lineage>
        <taxon>Eukaryota</taxon>
        <taxon>Viridiplantae</taxon>
        <taxon>Streptophyta</taxon>
        <taxon>Embryophyta</taxon>
        <taxon>Tracheophyta</taxon>
        <taxon>Spermatophyta</taxon>
        <taxon>Magnoliopsida</taxon>
        <taxon>eudicotyledons</taxon>
        <taxon>Gunneridae</taxon>
        <taxon>Pentapetalae</taxon>
        <taxon>asterids</taxon>
        <taxon>lamiids</taxon>
        <taxon>Lamiales</taxon>
        <taxon>Pedaliaceae</taxon>
        <taxon>Sesamum</taxon>
    </lineage>
</organism>
<dbReference type="PANTHER" id="PTHR12205:SF0">
    <property type="entry name" value="CENTROMERE_KINETOCHORE PROTEIN ZW10 HOMOLOG"/>
    <property type="match status" value="1"/>
</dbReference>
<reference evidence="2" key="1">
    <citation type="submission" date="2020-06" db="EMBL/GenBank/DDBJ databases">
        <authorList>
            <person name="Li T."/>
            <person name="Hu X."/>
            <person name="Zhang T."/>
            <person name="Song X."/>
            <person name="Zhang H."/>
            <person name="Dai N."/>
            <person name="Sheng W."/>
            <person name="Hou X."/>
            <person name="Wei L."/>
        </authorList>
    </citation>
    <scope>NUCLEOTIDE SEQUENCE</scope>
    <source>
        <strain evidence="2">G02</strain>
        <tissue evidence="2">Leaf</tissue>
    </source>
</reference>
<name>A0AAW2T6U6_SESRA</name>
<sequence length="108" mass="12395">MAEEVLQQQIQLVLYNLKQAIDGANGFQNTHQIKQFESAKFCIDQVAFIIEKVHIIWEPLLLPSVYEKSMAMILEAVFSRITKEILLLDDMAAEETLQVKCMNMHGKV</sequence>
<gene>
    <name evidence="2" type="ORF">Sradi_2359200</name>
</gene>
<protein>
    <submittedName>
        <fullName evidence="2">Centromere/kinetochore protein zw10</fullName>
    </submittedName>
</protein>
<dbReference type="InterPro" id="IPR055148">
    <property type="entry name" value="ZW10_C_2"/>
</dbReference>
<comment type="caution">
    <text evidence="2">The sequence shown here is derived from an EMBL/GenBank/DDBJ whole genome shotgun (WGS) entry which is preliminary data.</text>
</comment>